<dbReference type="AlphaFoldDB" id="A0A518E221"/>
<accession>A0A518E221</accession>
<proteinExistence type="predicted"/>
<evidence type="ECO:0000313" key="1">
    <source>
        <dbReference type="EMBL" id="QDU98138.1"/>
    </source>
</evidence>
<gene>
    <name evidence="1" type="ORF">Pla8534_59990</name>
</gene>
<dbReference type="Proteomes" id="UP000317648">
    <property type="component" value="Chromosome"/>
</dbReference>
<name>A0A518E221_9BACT</name>
<dbReference type="EMBL" id="CP036433">
    <property type="protein sequence ID" value="QDU98138.1"/>
    <property type="molecule type" value="Genomic_DNA"/>
</dbReference>
<reference evidence="1 2" key="1">
    <citation type="submission" date="2019-02" db="EMBL/GenBank/DDBJ databases">
        <title>Deep-cultivation of Planctomycetes and their phenomic and genomic characterization uncovers novel biology.</title>
        <authorList>
            <person name="Wiegand S."/>
            <person name="Jogler M."/>
            <person name="Boedeker C."/>
            <person name="Pinto D."/>
            <person name="Vollmers J."/>
            <person name="Rivas-Marin E."/>
            <person name="Kohn T."/>
            <person name="Peeters S.H."/>
            <person name="Heuer A."/>
            <person name="Rast P."/>
            <person name="Oberbeckmann S."/>
            <person name="Bunk B."/>
            <person name="Jeske O."/>
            <person name="Meyerdierks A."/>
            <person name="Storesund J.E."/>
            <person name="Kallscheuer N."/>
            <person name="Luecker S."/>
            <person name="Lage O.M."/>
            <person name="Pohl T."/>
            <person name="Merkel B.J."/>
            <person name="Hornburger P."/>
            <person name="Mueller R.-W."/>
            <person name="Bruemmer F."/>
            <person name="Labrenz M."/>
            <person name="Spormann A.M."/>
            <person name="Op den Camp H."/>
            <person name="Overmann J."/>
            <person name="Amann R."/>
            <person name="Jetten M.S.M."/>
            <person name="Mascher T."/>
            <person name="Medema M.H."/>
            <person name="Devos D.P."/>
            <person name="Kaster A.-K."/>
            <person name="Ovreas L."/>
            <person name="Rohde M."/>
            <person name="Galperin M.Y."/>
            <person name="Jogler C."/>
        </authorList>
    </citation>
    <scope>NUCLEOTIDE SEQUENCE [LARGE SCALE GENOMIC DNA]</scope>
    <source>
        <strain evidence="1 2">Pla85_3_4</strain>
    </source>
</reference>
<dbReference type="OrthoDB" id="268932at2"/>
<sequence length="172" mass="18730">MSASSKTLPCVGFMTVVDRGDQGLFGGYLVVNVSGRPLEFHCTAPVKANRAQQILYGPTLAPYLYGEQIGRTLISTAKVKPLFVCVDQTASLTAATEIEHPVVWIQLRTDCLPDPQLTEFELDGYAAGIATPALQQEVTSLWQPHQGRLDFREPFSRIKEALEEAHSGGKAA</sequence>
<keyword evidence="2" id="KW-1185">Reference proteome</keyword>
<organism evidence="1 2">
    <name type="scientific">Lignipirellula cremea</name>
    <dbReference type="NCBI Taxonomy" id="2528010"/>
    <lineage>
        <taxon>Bacteria</taxon>
        <taxon>Pseudomonadati</taxon>
        <taxon>Planctomycetota</taxon>
        <taxon>Planctomycetia</taxon>
        <taxon>Pirellulales</taxon>
        <taxon>Pirellulaceae</taxon>
        <taxon>Lignipirellula</taxon>
    </lineage>
</organism>
<evidence type="ECO:0000313" key="2">
    <source>
        <dbReference type="Proteomes" id="UP000317648"/>
    </source>
</evidence>
<dbReference type="RefSeq" id="WP_145057143.1">
    <property type="nucleotide sequence ID" value="NZ_CP036433.1"/>
</dbReference>
<dbReference type="KEGG" id="lcre:Pla8534_59990"/>
<protein>
    <submittedName>
        <fullName evidence="1">Uncharacterized protein</fullName>
    </submittedName>
</protein>